<reference evidence="1 2" key="1">
    <citation type="submission" date="2019-08" db="EMBL/GenBank/DDBJ databases">
        <title>Draft genome sequences of two oriental melons (Cucumis melo L. var makuwa).</title>
        <authorList>
            <person name="Kwon S.-Y."/>
        </authorList>
    </citation>
    <scope>NUCLEOTIDE SEQUENCE [LARGE SCALE GENOMIC DNA]</scope>
    <source>
        <strain evidence="2">cv. SW 3</strain>
        <tissue evidence="1">Leaf</tissue>
    </source>
</reference>
<name>A0A5A7SMT2_CUCMM</name>
<sequence length="120" mass="13414">MQFIGNEGSCAWKKVIRGELSQQRSSIAKKSQAFRCLAVVVMPRRGRGGGQASKAEQLVNVQAMRERDEQLFAKVNLEKQFSIERLKAIGAMNFEGTANLANVEKWLSLVEKHFGVMDCP</sequence>
<accession>A0A5A7SMT2</accession>
<organism evidence="1 2">
    <name type="scientific">Cucumis melo var. makuwa</name>
    <name type="common">Oriental melon</name>
    <dbReference type="NCBI Taxonomy" id="1194695"/>
    <lineage>
        <taxon>Eukaryota</taxon>
        <taxon>Viridiplantae</taxon>
        <taxon>Streptophyta</taxon>
        <taxon>Embryophyta</taxon>
        <taxon>Tracheophyta</taxon>
        <taxon>Spermatophyta</taxon>
        <taxon>Magnoliopsida</taxon>
        <taxon>eudicotyledons</taxon>
        <taxon>Gunneridae</taxon>
        <taxon>Pentapetalae</taxon>
        <taxon>rosids</taxon>
        <taxon>fabids</taxon>
        <taxon>Cucurbitales</taxon>
        <taxon>Cucurbitaceae</taxon>
        <taxon>Benincaseae</taxon>
        <taxon>Cucumis</taxon>
    </lineage>
</organism>
<proteinExistence type="predicted"/>
<comment type="caution">
    <text evidence="1">The sequence shown here is derived from an EMBL/GenBank/DDBJ whole genome shotgun (WGS) entry which is preliminary data.</text>
</comment>
<dbReference type="Proteomes" id="UP000321393">
    <property type="component" value="Unassembled WGS sequence"/>
</dbReference>
<dbReference type="OrthoDB" id="2272416at2759"/>
<evidence type="ECO:0000313" key="1">
    <source>
        <dbReference type="EMBL" id="KAA0025993.1"/>
    </source>
</evidence>
<evidence type="ECO:0000313" key="2">
    <source>
        <dbReference type="Proteomes" id="UP000321393"/>
    </source>
</evidence>
<dbReference type="EMBL" id="SSTE01023063">
    <property type="protein sequence ID" value="KAA0025993.1"/>
    <property type="molecule type" value="Genomic_DNA"/>
</dbReference>
<dbReference type="AlphaFoldDB" id="A0A5A7SMT2"/>
<gene>
    <name evidence="1" type="ORF">E6C27_scaffold34G003140</name>
</gene>
<protein>
    <submittedName>
        <fullName evidence="1">Uncharacterized protein</fullName>
    </submittedName>
</protein>